<comment type="caution">
    <text evidence="1">The sequence shown here is derived from an EMBL/GenBank/DDBJ whole genome shotgun (WGS) entry which is preliminary data.</text>
</comment>
<evidence type="ECO:0000313" key="2">
    <source>
        <dbReference type="Proteomes" id="UP000319516"/>
    </source>
</evidence>
<accession>A0A542YP24</accession>
<dbReference type="OrthoDB" id="4773254at2"/>
<keyword evidence="2" id="KW-1185">Reference proteome</keyword>
<dbReference type="AlphaFoldDB" id="A0A542YP24"/>
<proteinExistence type="predicted"/>
<dbReference type="RefSeq" id="WP_141783901.1">
    <property type="nucleotide sequence ID" value="NZ_BAAAIK010000003.1"/>
</dbReference>
<reference evidence="1 2" key="1">
    <citation type="submission" date="2019-06" db="EMBL/GenBank/DDBJ databases">
        <title>Sequencing the genomes of 1000 actinobacteria strains.</title>
        <authorList>
            <person name="Klenk H.-P."/>
        </authorList>
    </citation>
    <scope>NUCLEOTIDE SEQUENCE [LARGE SCALE GENOMIC DNA]</scope>
    <source>
        <strain evidence="1 2">DSM 12335</strain>
    </source>
</reference>
<sequence>MSAGSSGSTPGGSGHELTLSRRIEATPSRVWQVLTDLKHAPQVLSGVRSVELLTDGPYAVGTRWRETRTMMGRTVTEEMWVVDSDPHRRTEVAASSGGADNRSVFTLSPDGEGTSLTMHFSAHTPDPTGVQKVLWKAFGALGLRATRKAMETDLADIAAAAERSDGSPAGPSVR</sequence>
<dbReference type="InterPro" id="IPR019587">
    <property type="entry name" value="Polyketide_cyclase/dehydratase"/>
</dbReference>
<dbReference type="Gene3D" id="3.30.530.20">
    <property type="match status" value="1"/>
</dbReference>
<protein>
    <submittedName>
        <fullName evidence="1">Carbon monoxide dehydrogenase subunit G</fullName>
    </submittedName>
</protein>
<gene>
    <name evidence="1" type="ORF">FB467_0759</name>
</gene>
<dbReference type="Proteomes" id="UP000319516">
    <property type="component" value="Unassembled WGS sequence"/>
</dbReference>
<dbReference type="InterPro" id="IPR023393">
    <property type="entry name" value="START-like_dom_sf"/>
</dbReference>
<dbReference type="Pfam" id="PF10604">
    <property type="entry name" value="Polyketide_cyc2"/>
    <property type="match status" value="1"/>
</dbReference>
<dbReference type="EMBL" id="VFOP01000001">
    <property type="protein sequence ID" value="TQL49674.1"/>
    <property type="molecule type" value="Genomic_DNA"/>
</dbReference>
<organism evidence="1 2">
    <name type="scientific">Ornithinicoccus hortensis</name>
    <dbReference type="NCBI Taxonomy" id="82346"/>
    <lineage>
        <taxon>Bacteria</taxon>
        <taxon>Bacillati</taxon>
        <taxon>Actinomycetota</taxon>
        <taxon>Actinomycetes</taxon>
        <taxon>Micrococcales</taxon>
        <taxon>Intrasporangiaceae</taxon>
        <taxon>Ornithinicoccus</taxon>
    </lineage>
</organism>
<name>A0A542YP24_9MICO</name>
<dbReference type="SUPFAM" id="SSF55961">
    <property type="entry name" value="Bet v1-like"/>
    <property type="match status" value="1"/>
</dbReference>
<evidence type="ECO:0000313" key="1">
    <source>
        <dbReference type="EMBL" id="TQL49674.1"/>
    </source>
</evidence>